<evidence type="ECO:0000313" key="3">
    <source>
        <dbReference type="EMBL" id="RRO19412.1"/>
    </source>
</evidence>
<dbReference type="RefSeq" id="WP_125088908.1">
    <property type="nucleotide sequence ID" value="NZ_RSAA01000004.1"/>
</dbReference>
<sequence length="535" mass="58113">MSGGIPVEPEPPSTDEPPEAAPAARRWVPRVLSPDSVEVVDSIELADEFARARGEQHAGPADRLAAGVIVLGESLAAEDCALVAAWLRCAPADVRGPVLSAVLAAEPPREVLAELAAEHAGRARMALLRCEVDDVVGGEQAPSATPLPPHPWGEDEAEEARSMLAEAAAEVDPPRVDLLLRTATRFGVELPANRFAAERFVSWWASHPEADLDPTLWPCADELLALLRSTLVERLQHSDLVLAAITEHWWPLLSHLATDPFEPVDAAVISAAVRAQGDSRREVVDRFAERLRDPDLPDAPEAVLDALFGAATPTVEELHRLIGALPATAVTEPIAHRAFAVLGRSKVTGRHLDLLRTLGHHLSGEQRELWAEDARVRSWRAALGRGAAVESLEGVSERVLRARLPEALTALLAVDPRAAAHAIFAAGQALQGLLLRALPAVWNDAQAEETGRDRAVALAFVLAWSDTATADARSAYDRELERWVRGGRRADHRRISKLLRGCAPDLAAAWHEWLQEIVTTPAEPAKARPRWRRRR</sequence>
<comment type="caution">
    <text evidence="3">The sequence shown here is derived from an EMBL/GenBank/DDBJ whole genome shotgun (WGS) entry which is preliminary data.</text>
</comment>
<dbReference type="Pfam" id="PF20052">
    <property type="entry name" value="GAP1-C"/>
    <property type="match status" value="1"/>
</dbReference>
<dbReference type="Proteomes" id="UP000274515">
    <property type="component" value="Unassembled WGS sequence"/>
</dbReference>
<organism evidence="3 4">
    <name type="scientific">Saccharopolyspora rhizosphaerae</name>
    <dbReference type="NCBI Taxonomy" id="2492662"/>
    <lineage>
        <taxon>Bacteria</taxon>
        <taxon>Bacillati</taxon>
        <taxon>Actinomycetota</taxon>
        <taxon>Actinomycetes</taxon>
        <taxon>Pseudonocardiales</taxon>
        <taxon>Pseudonocardiaceae</taxon>
        <taxon>Saccharopolyspora</taxon>
    </lineage>
</organism>
<name>A0A426K1W6_9PSEU</name>
<dbReference type="AlphaFoldDB" id="A0A426K1W6"/>
<dbReference type="EMBL" id="RSAA01000004">
    <property type="protein sequence ID" value="RRO19412.1"/>
    <property type="molecule type" value="Genomic_DNA"/>
</dbReference>
<evidence type="ECO:0000256" key="1">
    <source>
        <dbReference type="SAM" id="MobiDB-lite"/>
    </source>
</evidence>
<proteinExistence type="predicted"/>
<dbReference type="InterPro" id="IPR049532">
    <property type="entry name" value="GAP1-like_C"/>
</dbReference>
<gene>
    <name evidence="3" type="ORF">EIL87_04765</name>
</gene>
<reference evidence="3 4" key="1">
    <citation type="submission" date="2018-11" db="EMBL/GenBank/DDBJ databases">
        <title>Saccharopolyspora rhizosphaerae sp. nov., an actinomycete isolated from rhizosphere soil in Thailand.</title>
        <authorList>
            <person name="Intra B."/>
            <person name="Euanorasetr J."/>
            <person name="Take A."/>
            <person name="Inahashi Y."/>
            <person name="Mori M."/>
            <person name="Panbangred W."/>
            <person name="Matsumoto A."/>
        </authorList>
    </citation>
    <scope>NUCLEOTIDE SEQUENCE [LARGE SCALE GENOMIC DNA]</scope>
    <source>
        <strain evidence="3 4">H219</strain>
    </source>
</reference>
<feature type="domain" description="GTPase-associated protein 1-like C-terminal" evidence="2">
    <location>
        <begin position="49"/>
        <end position="510"/>
    </location>
</feature>
<dbReference type="OrthoDB" id="3595182at2"/>
<evidence type="ECO:0000313" key="4">
    <source>
        <dbReference type="Proteomes" id="UP000274515"/>
    </source>
</evidence>
<feature type="region of interest" description="Disordered" evidence="1">
    <location>
        <begin position="139"/>
        <end position="160"/>
    </location>
</feature>
<feature type="region of interest" description="Disordered" evidence="1">
    <location>
        <begin position="1"/>
        <end position="27"/>
    </location>
</feature>
<evidence type="ECO:0000259" key="2">
    <source>
        <dbReference type="Pfam" id="PF20052"/>
    </source>
</evidence>
<keyword evidence="4" id="KW-1185">Reference proteome</keyword>
<protein>
    <recommendedName>
        <fullName evidence="2">GTPase-associated protein 1-like C-terminal domain-containing protein</fullName>
    </recommendedName>
</protein>
<accession>A0A426K1W6</accession>